<sequence length="152" mass="15249">MSTPTPARKPAQSGGQRQPTPAGKQDAGGGRKRAPSKQAASKRTTPAPAARSAQRRTAGHDGHDITVHIPVDRMAHKAADAAMLPVAVAGRVLPAKGGLPVYIGLGALGAAGVIEWPVALGIGAGYAILRRTGLMPSSGAQTQRGDSAAKAA</sequence>
<organism evidence="2 3">
    <name type="scientific">Wenjunlia tyrosinilytica</name>
    <dbReference type="NCBI Taxonomy" id="1544741"/>
    <lineage>
        <taxon>Bacteria</taxon>
        <taxon>Bacillati</taxon>
        <taxon>Actinomycetota</taxon>
        <taxon>Actinomycetes</taxon>
        <taxon>Kitasatosporales</taxon>
        <taxon>Streptomycetaceae</taxon>
        <taxon>Wenjunlia</taxon>
    </lineage>
</organism>
<proteinExistence type="predicted"/>
<evidence type="ECO:0000256" key="1">
    <source>
        <dbReference type="SAM" id="MobiDB-lite"/>
    </source>
</evidence>
<dbReference type="AlphaFoldDB" id="A0A917ZGF0"/>
<evidence type="ECO:0000313" key="2">
    <source>
        <dbReference type="EMBL" id="GGO82653.1"/>
    </source>
</evidence>
<feature type="region of interest" description="Disordered" evidence="1">
    <location>
        <begin position="1"/>
        <end position="67"/>
    </location>
</feature>
<accession>A0A917ZGF0</accession>
<name>A0A917ZGF0_9ACTN</name>
<evidence type="ECO:0000313" key="3">
    <source>
        <dbReference type="Proteomes" id="UP000641932"/>
    </source>
</evidence>
<reference evidence="2" key="2">
    <citation type="submission" date="2020-09" db="EMBL/GenBank/DDBJ databases">
        <authorList>
            <person name="Sun Q."/>
            <person name="Zhou Y."/>
        </authorList>
    </citation>
    <scope>NUCLEOTIDE SEQUENCE</scope>
    <source>
        <strain evidence="2">CGMCC 4.7201</strain>
    </source>
</reference>
<gene>
    <name evidence="2" type="ORF">GCM10012280_09760</name>
</gene>
<comment type="caution">
    <text evidence="2">The sequence shown here is derived from an EMBL/GenBank/DDBJ whole genome shotgun (WGS) entry which is preliminary data.</text>
</comment>
<dbReference type="EMBL" id="BMMS01000003">
    <property type="protein sequence ID" value="GGO82653.1"/>
    <property type="molecule type" value="Genomic_DNA"/>
</dbReference>
<reference evidence="2" key="1">
    <citation type="journal article" date="2014" name="Int. J. Syst. Evol. Microbiol.">
        <title>Complete genome sequence of Corynebacterium casei LMG S-19264T (=DSM 44701T), isolated from a smear-ripened cheese.</title>
        <authorList>
            <consortium name="US DOE Joint Genome Institute (JGI-PGF)"/>
            <person name="Walter F."/>
            <person name="Albersmeier A."/>
            <person name="Kalinowski J."/>
            <person name="Ruckert C."/>
        </authorList>
    </citation>
    <scope>NUCLEOTIDE SEQUENCE</scope>
    <source>
        <strain evidence="2">CGMCC 4.7201</strain>
    </source>
</reference>
<dbReference type="Proteomes" id="UP000641932">
    <property type="component" value="Unassembled WGS sequence"/>
</dbReference>
<dbReference type="RefSeq" id="WP_189130252.1">
    <property type="nucleotide sequence ID" value="NZ_BMMS01000003.1"/>
</dbReference>
<feature type="compositionally biased region" description="Basic and acidic residues" evidence="1">
    <location>
        <begin position="58"/>
        <end position="67"/>
    </location>
</feature>
<protein>
    <submittedName>
        <fullName evidence="2">Uncharacterized protein</fullName>
    </submittedName>
</protein>
<keyword evidence="3" id="KW-1185">Reference proteome</keyword>